<protein>
    <submittedName>
        <fullName evidence="2">Uncharacterized protein</fullName>
    </submittedName>
</protein>
<dbReference type="EMBL" id="MN740111">
    <property type="protein sequence ID" value="QHT88198.1"/>
    <property type="molecule type" value="Genomic_DNA"/>
</dbReference>
<proteinExistence type="predicted"/>
<accession>A0A6C0I5B6</accession>
<evidence type="ECO:0000256" key="1">
    <source>
        <dbReference type="SAM" id="Coils"/>
    </source>
</evidence>
<dbReference type="AlphaFoldDB" id="A0A6C0I5B6"/>
<keyword evidence="1" id="KW-0175">Coiled coil</keyword>
<reference evidence="2" key="1">
    <citation type="journal article" date="2020" name="Nature">
        <title>Giant virus diversity and host interactions through global metagenomics.</title>
        <authorList>
            <person name="Schulz F."/>
            <person name="Roux S."/>
            <person name="Paez-Espino D."/>
            <person name="Jungbluth S."/>
            <person name="Walsh D.A."/>
            <person name="Denef V.J."/>
            <person name="McMahon K.D."/>
            <person name="Konstantinidis K.T."/>
            <person name="Eloe-Fadrosh E.A."/>
            <person name="Kyrpides N.C."/>
            <person name="Woyke T."/>
        </authorList>
    </citation>
    <scope>NUCLEOTIDE SEQUENCE</scope>
    <source>
        <strain evidence="2">GVMAG-M-3300023184-24</strain>
    </source>
</reference>
<evidence type="ECO:0000313" key="2">
    <source>
        <dbReference type="EMBL" id="QHT88198.1"/>
    </source>
</evidence>
<organism evidence="2">
    <name type="scientific">viral metagenome</name>
    <dbReference type="NCBI Taxonomy" id="1070528"/>
    <lineage>
        <taxon>unclassified sequences</taxon>
        <taxon>metagenomes</taxon>
        <taxon>organismal metagenomes</taxon>
    </lineage>
</organism>
<feature type="coiled-coil region" evidence="1">
    <location>
        <begin position="637"/>
        <end position="667"/>
    </location>
</feature>
<sequence>MNDPYSNYSDEQKLFAIAEKTIHNNVKKLLYKPLMVPTQSDKYKTVYKYMDMNKIKDYQYQKYIIPYDISKDLYMELNKREYNRLLYEVYNAIPTINITSMLFQKHEESMNRILMKSDIYKIQIYDNFRIFVEMKEDNSFNFGIVLPNIYSQLLINRYSFHLKEVNPMLNDEELKIIIDVLNNCIKYETDISKDDYLKENIKYSEKNYTDVYLYFNGNDDLFIQFVILSFMSFIFEKVNNNYMIKQMSFINQTPENIKNHKLPDRHANGLLIQKINKNNKFDTVIFYQYEPHGQWQGAFTYLNGIESIFEYVKDQIIDFMLNNKFKYNGINISLDTSVLLKKFEFKIKITECSYGPQAKIMKEDVGYCQQISLFWMNNVLDTIENINLYDNIYRKAKMIDPTIEQRKLLSEYPFDYWINNIDKITVDLLDNFNVKYSDDLIDIDTVFNTMKYYISQDYNDNIQYFKQLFMVNKRRFIEIFDETYEFDEDEFEEILGMPSFLYYSNSYPTATYYFLIIKSVMFKLYADTHQEITIETFFDLYEKTMKSLSFDTQIIKKILSNKNKLRIVGYTNIFTELCYKYFNELYSSKYLNNKDRNLVNTAITSDAIYFRFLKTRVSSSKIKEKKNQKRKYDPNEKQEAEQYIQMHEDEMKEYEIAEKNKTDLSQTKLGKRHRVEDYHANVLGKGDIRKGYEILNKIQQEIEDELNNQVNPFYPPVTKCKNDKVCKNINPLYQCNTEENICVNTKIQIGDDCVTNEDCHSGNCENYEHENKKLSICRSKPSIKRVK</sequence>
<name>A0A6C0I5B6_9ZZZZ</name>